<dbReference type="FunFam" id="2.60.40.420:FF:000045">
    <property type="entry name" value="Laccase 2"/>
    <property type="match status" value="1"/>
</dbReference>
<organism evidence="13 14">
    <name type="scientific">Lachancea dasiensis</name>
    <dbReference type="NCBI Taxonomy" id="1072105"/>
    <lineage>
        <taxon>Eukaryota</taxon>
        <taxon>Fungi</taxon>
        <taxon>Dikarya</taxon>
        <taxon>Ascomycota</taxon>
        <taxon>Saccharomycotina</taxon>
        <taxon>Saccharomycetes</taxon>
        <taxon>Saccharomycetales</taxon>
        <taxon>Saccharomycetaceae</taxon>
        <taxon>Lachancea</taxon>
    </lineage>
</organism>
<dbReference type="PROSITE" id="PS00080">
    <property type="entry name" value="MULTICOPPER_OXIDASE2"/>
    <property type="match status" value="1"/>
</dbReference>
<dbReference type="InterPro" id="IPR001117">
    <property type="entry name" value="Cu-oxidase_2nd"/>
</dbReference>
<evidence type="ECO:0000256" key="7">
    <source>
        <dbReference type="ARBA" id="ARBA00023065"/>
    </source>
</evidence>
<evidence type="ECO:0000256" key="6">
    <source>
        <dbReference type="ARBA" id="ARBA00023008"/>
    </source>
</evidence>
<feature type="transmembrane region" description="Helical" evidence="9">
    <location>
        <begin position="132"/>
        <end position="156"/>
    </location>
</feature>
<dbReference type="PANTHER" id="PTHR11709:SF414">
    <property type="entry name" value="ADR239WP"/>
    <property type="match status" value="1"/>
</dbReference>
<feature type="domain" description="Plastocyanin-like" evidence="11">
    <location>
        <begin position="608"/>
        <end position="721"/>
    </location>
</feature>
<evidence type="ECO:0000256" key="1">
    <source>
        <dbReference type="ARBA" id="ARBA00010609"/>
    </source>
</evidence>
<comment type="similarity">
    <text evidence="1">Belongs to the multicopper oxidase family.</text>
</comment>
<protein>
    <submittedName>
        <fullName evidence="13">LADA_0F00364g1_1</fullName>
    </submittedName>
</protein>
<dbReference type="Pfam" id="PF00394">
    <property type="entry name" value="Cu-oxidase"/>
    <property type="match status" value="1"/>
</dbReference>
<feature type="region of interest" description="Disordered" evidence="8">
    <location>
        <begin position="1"/>
        <end position="21"/>
    </location>
</feature>
<keyword evidence="14" id="KW-1185">Reference proteome</keyword>
<keyword evidence="3" id="KW-0479">Metal-binding</keyword>
<accession>A0A1G4JHK3</accession>
<dbReference type="CDD" id="cd13910">
    <property type="entry name" value="CuRO_3_MCO_like_4"/>
    <property type="match status" value="1"/>
</dbReference>
<evidence type="ECO:0000256" key="3">
    <source>
        <dbReference type="ARBA" id="ARBA00022723"/>
    </source>
</evidence>
<evidence type="ECO:0000259" key="11">
    <source>
        <dbReference type="Pfam" id="PF07731"/>
    </source>
</evidence>
<reference evidence="13 14" key="1">
    <citation type="submission" date="2016-03" db="EMBL/GenBank/DDBJ databases">
        <authorList>
            <person name="Devillers H."/>
        </authorList>
    </citation>
    <scope>NUCLEOTIDE SEQUENCE [LARGE SCALE GENOMIC DNA]</scope>
    <source>
        <strain evidence="13">CBS 10888</strain>
    </source>
</reference>
<feature type="domain" description="Plastocyanin-like" evidence="10">
    <location>
        <begin position="336"/>
        <end position="504"/>
    </location>
</feature>
<evidence type="ECO:0000313" key="13">
    <source>
        <dbReference type="EMBL" id="SCU89890.1"/>
    </source>
</evidence>
<dbReference type="InterPro" id="IPR002355">
    <property type="entry name" value="Cu_oxidase_Cu_BS"/>
</dbReference>
<keyword evidence="9" id="KW-0812">Transmembrane</keyword>
<evidence type="ECO:0000259" key="12">
    <source>
        <dbReference type="Pfam" id="PF07732"/>
    </source>
</evidence>
<dbReference type="GO" id="GO:0016491">
    <property type="term" value="F:oxidoreductase activity"/>
    <property type="evidence" value="ECO:0007669"/>
    <property type="project" value="UniProtKB-KW"/>
</dbReference>
<dbReference type="InterPro" id="IPR011706">
    <property type="entry name" value="Cu-oxidase_C"/>
</dbReference>
<dbReference type="CDD" id="cd13886">
    <property type="entry name" value="CuRO_2_MCO_like_1"/>
    <property type="match status" value="1"/>
</dbReference>
<keyword evidence="9" id="KW-1133">Transmembrane helix</keyword>
<dbReference type="OrthoDB" id="2121828at2759"/>
<keyword evidence="6" id="KW-0186">Copper</keyword>
<evidence type="ECO:0000256" key="8">
    <source>
        <dbReference type="SAM" id="MobiDB-lite"/>
    </source>
</evidence>
<dbReference type="GO" id="GO:0006826">
    <property type="term" value="P:iron ion transport"/>
    <property type="evidence" value="ECO:0007669"/>
    <property type="project" value="UniProtKB-KW"/>
</dbReference>
<dbReference type="SUPFAM" id="SSF49503">
    <property type="entry name" value="Cupredoxins"/>
    <property type="match status" value="3"/>
</dbReference>
<keyword evidence="7" id="KW-0813">Transport</keyword>
<keyword evidence="9" id="KW-0472">Membrane</keyword>
<dbReference type="STRING" id="1266660.A0A1G4JHK3"/>
<evidence type="ECO:0000256" key="9">
    <source>
        <dbReference type="SAM" id="Phobius"/>
    </source>
</evidence>
<dbReference type="GO" id="GO:0005507">
    <property type="term" value="F:copper ion binding"/>
    <property type="evidence" value="ECO:0007669"/>
    <property type="project" value="InterPro"/>
</dbReference>
<dbReference type="Gene3D" id="2.60.40.420">
    <property type="entry name" value="Cupredoxins - blue copper proteins"/>
    <property type="match status" value="3"/>
</dbReference>
<evidence type="ECO:0000259" key="10">
    <source>
        <dbReference type="Pfam" id="PF00394"/>
    </source>
</evidence>
<sequence>MPTPGVLVMPALGPRPRPRPRPSATWALVAIASSRGHLPHVWAGDPPAVIEGHVGARGPGDRTRAEGIAAARASTLEYISRWGAHQRARPGCALARPTSTMPPAPTPAAPSSSATPEWDLERNGRVRQQRRALLALQLVFCVVVPAVVVAWCGGWWPGAHGSSPTVGRDGPPSQPAWRLDTARNYSIDTAYWHAQRGGQERHYYFNISTLAEVAPDGVVRNLTVVNGQYPGPLIQAAAGDTLVIHVETGDVATALHCHGLFFNRNNSFLDGASGINQCAVPAASSFEYAIQLDEAQSGTYWYHSHYGSQQADGVFGPLVVHSARERALVGDRYDADLVVMVNDYYHDAAHRYLAEYLAPDNENSEPTPDGGLVQGANAFEYDSASYVVPNGHANATFVGGALAALELDPAQRYRVRVVNAGFFAPFNFAVDGHRLTVVEADGTVTEPLTVESIDVSVSQRYSFVLERADAQASEYWMRVRFNRFCFAEANPNFDTDVAAIVRYDPRSQRLPTSRSWDYNGGDVRCRDFDQTRLRTLGAQVPLVQNGSTLPDVLIELDVSFLIKGYQLDRGYFNDVTYTPIPGSSTMYELLRSPHGNSIKTLDDTRLETTNAGQYLINLDQRGAVVDLVVNNYDDGAHPFHLHGHKFWVLASADRGYFHKSYYENGEGKMDFSNPIARDVLGVSGYGYAVIRFVVDSPGIWPFHCHIGWHMESGLLLQINELQSEYSAWTNVPSAWEQLCEAAATTSGS</sequence>
<keyword evidence="4" id="KW-0560">Oxidoreductase</keyword>
<feature type="domain" description="Plastocyanin-like" evidence="12">
    <location>
        <begin position="212"/>
        <end position="323"/>
    </location>
</feature>
<evidence type="ECO:0000256" key="2">
    <source>
        <dbReference type="ARBA" id="ARBA00022496"/>
    </source>
</evidence>
<dbReference type="AlphaFoldDB" id="A0A1G4JHK3"/>
<dbReference type="EMBL" id="LT598458">
    <property type="protein sequence ID" value="SCU89890.1"/>
    <property type="molecule type" value="Genomic_DNA"/>
</dbReference>
<name>A0A1G4JHK3_9SACH</name>
<keyword evidence="2" id="KW-0410">Iron transport</keyword>
<keyword evidence="5" id="KW-0408">Iron</keyword>
<dbReference type="Proteomes" id="UP000190274">
    <property type="component" value="Chromosome F"/>
</dbReference>
<dbReference type="InterPro" id="IPR033138">
    <property type="entry name" value="Cu_oxidase_CS"/>
</dbReference>
<evidence type="ECO:0000256" key="5">
    <source>
        <dbReference type="ARBA" id="ARBA00023004"/>
    </source>
</evidence>
<evidence type="ECO:0000256" key="4">
    <source>
        <dbReference type="ARBA" id="ARBA00023002"/>
    </source>
</evidence>
<dbReference type="Pfam" id="PF07732">
    <property type="entry name" value="Cu-oxidase_3"/>
    <property type="match status" value="1"/>
</dbReference>
<dbReference type="InterPro" id="IPR008972">
    <property type="entry name" value="Cupredoxin"/>
</dbReference>
<keyword evidence="7" id="KW-0406">Ion transport</keyword>
<dbReference type="InterPro" id="IPR011707">
    <property type="entry name" value="Cu-oxidase-like_N"/>
</dbReference>
<dbReference type="Pfam" id="PF07731">
    <property type="entry name" value="Cu-oxidase_2"/>
    <property type="match status" value="1"/>
</dbReference>
<dbReference type="PROSITE" id="PS00079">
    <property type="entry name" value="MULTICOPPER_OXIDASE1"/>
    <property type="match status" value="1"/>
</dbReference>
<dbReference type="PANTHER" id="PTHR11709">
    <property type="entry name" value="MULTI-COPPER OXIDASE"/>
    <property type="match status" value="1"/>
</dbReference>
<dbReference type="InterPro" id="IPR045087">
    <property type="entry name" value="Cu-oxidase_fam"/>
</dbReference>
<gene>
    <name evidence="13" type="ORF">LADA_0F00364G</name>
</gene>
<proteinExistence type="inferred from homology"/>
<evidence type="ECO:0000313" key="14">
    <source>
        <dbReference type="Proteomes" id="UP000190274"/>
    </source>
</evidence>